<dbReference type="InterPro" id="IPR027417">
    <property type="entry name" value="P-loop_NTPase"/>
</dbReference>
<dbReference type="KEGG" id="alka:J0B03_05725"/>
<dbReference type="InterPro" id="IPR014818">
    <property type="entry name" value="Phage/plasmid_primase_P4_C"/>
</dbReference>
<dbReference type="InterPro" id="IPR014015">
    <property type="entry name" value="Helicase_SF3_DNA-vir"/>
</dbReference>
<dbReference type="SMART" id="SM00942">
    <property type="entry name" value="PriCT_1"/>
    <property type="match status" value="1"/>
</dbReference>
<keyword evidence="3" id="KW-0347">Helicase</keyword>
<dbReference type="Pfam" id="PF08706">
    <property type="entry name" value="D5_N"/>
    <property type="match status" value="1"/>
</dbReference>
<evidence type="ECO:0000256" key="2">
    <source>
        <dbReference type="ARBA" id="ARBA00022801"/>
    </source>
</evidence>
<keyword evidence="2" id="KW-0378">Hydrolase</keyword>
<protein>
    <submittedName>
        <fullName evidence="6">Primase C-terminal domain-containing protein</fullName>
    </submittedName>
</protein>
<evidence type="ECO:0000313" key="7">
    <source>
        <dbReference type="Proteomes" id="UP000663499"/>
    </source>
</evidence>
<sequence length="749" mass="85146">MIEFTLYTATCIGNLSNCIYPNKVVVTDKDSMAKAVIFDHVAAHYKDNYRGNANFVKSNCVVLDCDNDHSDNPKDWVTSVDVANAFMDVPFAVAYSRNHMKQKGSKAARPRFHVYFQIPETKDKEEYAAIKQQIVSAFPYFDTNAIDSARLIFGTSNPEVKFFEGELCIIEFLESDVFAKWDEEQTEIPEGQRNSTMSRYAGRVIKRYGNTNEAYDLFLKKAEDCNPPLEAFELKLIWASAVNFGRNIANQEGYILPEEYNVELELKPGDFSDVGQASVLAKEYEGKLRYSPSTDYIVYNGSFWEESKPKSQAIAQELTTRQLEEAQKEIRKALDEMYRNGAMDIITSIGLKKAPSAFNKLQARSFEKYEDANKYRNYAIKRRDSKYIAASLKEARPMLEIQQRTLDADEFLLNTPAATYDLRKGLATTLDHDPSHYITKQTEVDPGDKGADNWEDALSLFFQNDEELIDYVQKIVGLSVIGKVYVEAMIIAYGEGRNGKSTFWNVISRVLGTYSGNLSADMLTVSCRRNVKPELAEAKGKRLLIAAEMEEGMRLNTSNVKQLCSTDEIYAEKKYKDPFSYIPSHTLVLYTNHLPRVGAIDKGTWRRLIVIPFAAKIEGSQDIKNYGDYLFENAGGAVLTWIIEGARKVIHANYKIEPPEKVKDAIEAYKENNDWLAHFLDECCEVDTSCTSKSGEVYDEYRAFCHRTGEFTRSTTDFYTALDAAGFEKQRKKNGNFLKGLRVKSEFLE</sequence>
<dbReference type="AlphaFoldDB" id="A0A975AID2"/>
<keyword evidence="1" id="KW-0547">Nucleotide-binding</keyword>
<dbReference type="InterPro" id="IPR004968">
    <property type="entry name" value="DNA_primase/NTPase_C"/>
</dbReference>
<evidence type="ECO:0000256" key="3">
    <source>
        <dbReference type="ARBA" id="ARBA00022806"/>
    </source>
</evidence>
<dbReference type="GO" id="GO:0016787">
    <property type="term" value="F:hydrolase activity"/>
    <property type="evidence" value="ECO:0007669"/>
    <property type="project" value="UniProtKB-KW"/>
</dbReference>
<feature type="domain" description="SF3 helicase" evidence="5">
    <location>
        <begin position="467"/>
        <end position="626"/>
    </location>
</feature>
<dbReference type="GO" id="GO:0004386">
    <property type="term" value="F:helicase activity"/>
    <property type="evidence" value="ECO:0007669"/>
    <property type="project" value="UniProtKB-KW"/>
</dbReference>
<dbReference type="InterPro" id="IPR045455">
    <property type="entry name" value="NrS-1_pol-like_helicase"/>
</dbReference>
<gene>
    <name evidence="6" type="ORF">J0B03_05725</name>
</gene>
<dbReference type="Proteomes" id="UP000663499">
    <property type="component" value="Chromosome"/>
</dbReference>
<accession>A0A975AID2</accession>
<dbReference type="InterPro" id="IPR006500">
    <property type="entry name" value="Helicase_put_C_phage/plasmid"/>
</dbReference>
<evidence type="ECO:0000256" key="1">
    <source>
        <dbReference type="ARBA" id="ARBA00022741"/>
    </source>
</evidence>
<dbReference type="InterPro" id="IPR051620">
    <property type="entry name" value="ORF904-like_C"/>
</dbReference>
<dbReference type="RefSeq" id="WP_207300890.1">
    <property type="nucleotide sequence ID" value="NZ_CP071444.1"/>
</dbReference>
<keyword evidence="4" id="KW-0067">ATP-binding</keyword>
<reference evidence="6" key="1">
    <citation type="submission" date="2021-03" db="EMBL/GenBank/DDBJ databases">
        <title>Alkalibacter marinus sp. nov., isolated from tidal flat sediment.</title>
        <authorList>
            <person name="Namirimu T."/>
            <person name="Yang J.-A."/>
            <person name="Yang S.-H."/>
            <person name="Kim Y.-J."/>
            <person name="Kwon K.K."/>
        </authorList>
    </citation>
    <scope>NUCLEOTIDE SEQUENCE</scope>
    <source>
        <strain evidence="6">ES005</strain>
    </source>
</reference>
<evidence type="ECO:0000256" key="4">
    <source>
        <dbReference type="ARBA" id="ARBA00022840"/>
    </source>
</evidence>
<dbReference type="PANTHER" id="PTHR35372:SF2">
    <property type="entry name" value="SF3 HELICASE DOMAIN-CONTAINING PROTEIN"/>
    <property type="match status" value="1"/>
</dbReference>
<dbReference type="PROSITE" id="PS51206">
    <property type="entry name" value="SF3_HELICASE_1"/>
    <property type="match status" value="1"/>
</dbReference>
<dbReference type="GO" id="GO:0005524">
    <property type="term" value="F:ATP binding"/>
    <property type="evidence" value="ECO:0007669"/>
    <property type="project" value="UniProtKB-KW"/>
</dbReference>
<dbReference type="Pfam" id="PF19263">
    <property type="entry name" value="DUF5906"/>
    <property type="match status" value="1"/>
</dbReference>
<dbReference type="Pfam" id="PF03288">
    <property type="entry name" value="Pox_D5"/>
    <property type="match status" value="1"/>
</dbReference>
<dbReference type="SMART" id="SM00885">
    <property type="entry name" value="D5_N"/>
    <property type="match status" value="1"/>
</dbReference>
<dbReference type="InterPro" id="IPR014820">
    <property type="entry name" value="PriCT_1"/>
</dbReference>
<keyword evidence="7" id="KW-1185">Reference proteome</keyword>
<name>A0A975AID2_9FIRM</name>
<evidence type="ECO:0000313" key="6">
    <source>
        <dbReference type="EMBL" id="QSX09559.1"/>
    </source>
</evidence>
<organism evidence="6 7">
    <name type="scientific">Alkalibacter rhizosphaerae</name>
    <dbReference type="NCBI Taxonomy" id="2815577"/>
    <lineage>
        <taxon>Bacteria</taxon>
        <taxon>Bacillati</taxon>
        <taxon>Bacillota</taxon>
        <taxon>Clostridia</taxon>
        <taxon>Eubacteriales</taxon>
        <taxon>Eubacteriaceae</taxon>
        <taxon>Alkalibacter</taxon>
    </lineage>
</organism>
<proteinExistence type="predicted"/>
<evidence type="ECO:0000259" key="5">
    <source>
        <dbReference type="PROSITE" id="PS51206"/>
    </source>
</evidence>
<dbReference type="EMBL" id="CP071444">
    <property type="protein sequence ID" value="QSX09559.1"/>
    <property type="molecule type" value="Genomic_DNA"/>
</dbReference>
<dbReference type="SUPFAM" id="SSF52540">
    <property type="entry name" value="P-loop containing nucleoside triphosphate hydrolases"/>
    <property type="match status" value="1"/>
</dbReference>
<dbReference type="PANTHER" id="PTHR35372">
    <property type="entry name" value="ATP BINDING PROTEIN-RELATED"/>
    <property type="match status" value="1"/>
</dbReference>
<dbReference type="NCBIfam" id="TIGR01613">
    <property type="entry name" value="primase_Cterm"/>
    <property type="match status" value="1"/>
</dbReference>
<dbReference type="Gene3D" id="3.40.50.300">
    <property type="entry name" value="P-loop containing nucleotide triphosphate hydrolases"/>
    <property type="match status" value="1"/>
</dbReference>